<proteinExistence type="predicted"/>
<comment type="caution">
    <text evidence="1">The sequence shown here is derived from an EMBL/GenBank/DDBJ whole genome shotgun (WGS) entry which is preliminary data.</text>
</comment>
<keyword evidence="2" id="KW-1185">Reference proteome</keyword>
<evidence type="ECO:0000313" key="1">
    <source>
        <dbReference type="EMBL" id="KAI9510501.1"/>
    </source>
</evidence>
<sequence length="264" mass="28732">MCVCGSPRRSHTHRTRDRPQAAHASIHPSIHPSIHQSAAHSLSRRHFSNHRTLRLGSARLGRNDCGVASPAQIEAKARDRAESHSAAFLSPPPFRPRRDHASGRETGADGRASEAPTRLAGLSKAASTAGMISRTASDTSTIRPPSRWWGTVRMIGTGACAAKRRRKKPTRAEWVAPWVERRWSYVRTRCVACASCVGCVIRTYGCQAASSPADDHWGRGLDLHDVVLSSFPNAEAVHLRDDEQRSTDGSGGAYGTVSCCRRLS</sequence>
<evidence type="ECO:0000313" key="2">
    <source>
        <dbReference type="Proteomes" id="UP001207468"/>
    </source>
</evidence>
<dbReference type="Proteomes" id="UP001207468">
    <property type="component" value="Unassembled WGS sequence"/>
</dbReference>
<organism evidence="1 2">
    <name type="scientific">Russula earlei</name>
    <dbReference type="NCBI Taxonomy" id="71964"/>
    <lineage>
        <taxon>Eukaryota</taxon>
        <taxon>Fungi</taxon>
        <taxon>Dikarya</taxon>
        <taxon>Basidiomycota</taxon>
        <taxon>Agaricomycotina</taxon>
        <taxon>Agaricomycetes</taxon>
        <taxon>Russulales</taxon>
        <taxon>Russulaceae</taxon>
        <taxon>Russula</taxon>
    </lineage>
</organism>
<dbReference type="EMBL" id="JAGFNK010000041">
    <property type="protein sequence ID" value="KAI9510501.1"/>
    <property type="molecule type" value="Genomic_DNA"/>
</dbReference>
<name>A0ACC0UG45_9AGAM</name>
<accession>A0ACC0UG45</accession>
<protein>
    <submittedName>
        <fullName evidence="1">Uncharacterized protein</fullName>
    </submittedName>
</protein>
<reference evidence="1" key="1">
    <citation type="submission" date="2021-03" db="EMBL/GenBank/DDBJ databases">
        <title>Evolutionary priming and transition to the ectomycorrhizal habit in an iconic lineage of mushroom-forming fungi: is preadaptation a requirement?</title>
        <authorList>
            <consortium name="DOE Joint Genome Institute"/>
            <person name="Looney B.P."/>
            <person name="Miyauchi S."/>
            <person name="Morin E."/>
            <person name="Drula E."/>
            <person name="Courty P.E."/>
            <person name="Chicoki N."/>
            <person name="Fauchery L."/>
            <person name="Kohler A."/>
            <person name="Kuo A."/>
            <person name="LaButti K."/>
            <person name="Pangilinan J."/>
            <person name="Lipzen A."/>
            <person name="Riley R."/>
            <person name="Andreopoulos W."/>
            <person name="He G."/>
            <person name="Johnson J."/>
            <person name="Barry K.W."/>
            <person name="Grigoriev I.V."/>
            <person name="Nagy L."/>
            <person name="Hibbett D."/>
            <person name="Henrissat B."/>
            <person name="Matheny P.B."/>
            <person name="Labbe J."/>
            <person name="Martin A.F."/>
        </authorList>
    </citation>
    <scope>NUCLEOTIDE SEQUENCE</scope>
    <source>
        <strain evidence="1">BPL698</strain>
    </source>
</reference>
<gene>
    <name evidence="1" type="ORF">F5148DRAFT_570932</name>
</gene>